<dbReference type="InterPro" id="IPR000120">
    <property type="entry name" value="Amidase"/>
</dbReference>
<gene>
    <name evidence="3" type="ORF">GV368_07510</name>
</gene>
<keyword evidence="4" id="KW-1185">Reference proteome</keyword>
<dbReference type="InterPro" id="IPR023631">
    <property type="entry name" value="Amidase_dom"/>
</dbReference>
<comment type="caution">
    <text evidence="3">The sequence shown here is derived from an EMBL/GenBank/DDBJ whole genome shotgun (WGS) entry which is preliminary data.</text>
</comment>
<reference evidence="3 4" key="1">
    <citation type="journal article" date="2020" name="Curr. Microbiol.">
        <title>Tepidiphilus baoligensis sp. nov., a Novel Bacterium of the Family Hydrogenophilaceae Isolated from an Oil Reservoir.</title>
        <authorList>
            <person name="Zhang X."/>
            <person name="Wang G."/>
            <person name="Ma X."/>
            <person name="Yu J."/>
            <person name="You J."/>
            <person name="Xue Y."/>
            <person name="Ma Y."/>
        </authorList>
    </citation>
    <scope>NUCLEOTIDE SEQUENCE [LARGE SCALE GENOMIC DNA]</scope>
    <source>
        <strain evidence="3 4">B18-69</strain>
    </source>
</reference>
<feature type="domain" description="Amidase" evidence="2">
    <location>
        <begin position="5"/>
        <end position="412"/>
    </location>
</feature>
<evidence type="ECO:0000313" key="4">
    <source>
        <dbReference type="Proteomes" id="UP000669605"/>
    </source>
</evidence>
<dbReference type="InterPro" id="IPR036928">
    <property type="entry name" value="AS_sf"/>
</dbReference>
<evidence type="ECO:0000256" key="1">
    <source>
        <dbReference type="SAM" id="MobiDB-lite"/>
    </source>
</evidence>
<sequence>MMPSAWVRLERDEALAQAGDLDASYASGAAVGILHGVPVGLKDMFDCRGRVAGWGSTIRRHETPASRDATIVSRLECAGAVIIGALHMAEFAMSPTGRNDQLGHGSNPFDPQRVSGGSSSGAGMAVAAREVPLAIGSDTGGSVRLPAALCGVTGLKPTQFRVSVAGAMPLSPSLDCIGPLALSADLCGRALVAMVGADPFDPSCVDLPLYAGGWLGRKASDFTVVVPRLAVGDMLSNEMFESLARLRGLLSEAGMRFLEIELPDLGLYGDLASVLLAVESAAVHRRNLLNQPEVFGRQVRRRLFRGMLINGLDYHESHRLRSRLLRRFLRETLAGADALLLPTTPAGAPLIKDTIGDDHIKLEKDFSRLSYWTRGINYLGLPALSLPVGIDSNGLPLGAQFVGWPFDEERLLAIGHIVQSLSEWHLYAPLPKN</sequence>
<dbReference type="Gene3D" id="3.90.1300.10">
    <property type="entry name" value="Amidase signature (AS) domain"/>
    <property type="match status" value="1"/>
</dbReference>
<protein>
    <submittedName>
        <fullName evidence="3">Amidase</fullName>
    </submittedName>
</protein>
<proteinExistence type="predicted"/>
<dbReference type="PANTHER" id="PTHR11895:SF176">
    <property type="entry name" value="AMIDASE AMID-RELATED"/>
    <property type="match status" value="1"/>
</dbReference>
<evidence type="ECO:0000313" key="3">
    <source>
        <dbReference type="EMBL" id="NMH16943.1"/>
    </source>
</evidence>
<evidence type="ECO:0000259" key="2">
    <source>
        <dbReference type="Pfam" id="PF01425"/>
    </source>
</evidence>
<dbReference type="SUPFAM" id="SSF75304">
    <property type="entry name" value="Amidase signature (AS) enzymes"/>
    <property type="match status" value="1"/>
</dbReference>
<dbReference type="EMBL" id="JAAAUB010000009">
    <property type="protein sequence ID" value="NMH16943.1"/>
    <property type="molecule type" value="Genomic_DNA"/>
</dbReference>
<dbReference type="Pfam" id="PF01425">
    <property type="entry name" value="Amidase"/>
    <property type="match status" value="1"/>
</dbReference>
<name>A0ABX1QM08_9PROT</name>
<dbReference type="Proteomes" id="UP000669605">
    <property type="component" value="Unassembled WGS sequence"/>
</dbReference>
<accession>A0ABX1QM08</accession>
<dbReference type="PANTHER" id="PTHR11895">
    <property type="entry name" value="TRANSAMIDASE"/>
    <property type="match status" value="1"/>
</dbReference>
<feature type="region of interest" description="Disordered" evidence="1">
    <location>
        <begin position="97"/>
        <end position="121"/>
    </location>
</feature>
<organism evidence="3 4">
    <name type="scientific">Tepidiphilus baoligensis</name>
    <dbReference type="NCBI Taxonomy" id="2698687"/>
    <lineage>
        <taxon>Bacteria</taxon>
        <taxon>Pseudomonadati</taxon>
        <taxon>Pseudomonadota</taxon>
        <taxon>Hydrogenophilia</taxon>
        <taxon>Hydrogenophilales</taxon>
        <taxon>Hydrogenophilaceae</taxon>
        <taxon>Tepidiphilus</taxon>
    </lineage>
</organism>